<dbReference type="InterPro" id="IPR001279">
    <property type="entry name" value="Metallo-B-lactamas"/>
</dbReference>
<dbReference type="Gene3D" id="1.10.10.10">
    <property type="entry name" value="Winged helix-like DNA-binding domain superfamily/Winged helix DNA-binding domain"/>
    <property type="match status" value="1"/>
</dbReference>
<dbReference type="RefSeq" id="WP_256308096.1">
    <property type="nucleotide sequence ID" value="NZ_JANHAW010000002.1"/>
</dbReference>
<accession>A0ABD6DQ83</accession>
<feature type="domain" description="Metallo-beta-lactamase" evidence="1">
    <location>
        <begin position="16"/>
        <end position="253"/>
    </location>
</feature>
<dbReference type="PANTHER" id="PTHR23131">
    <property type="entry name" value="ENDORIBONUCLEASE LACTB2"/>
    <property type="match status" value="1"/>
</dbReference>
<dbReference type="InterPro" id="IPR036866">
    <property type="entry name" value="RibonucZ/Hydroxyglut_hydro"/>
</dbReference>
<evidence type="ECO:0000313" key="2">
    <source>
        <dbReference type="EMBL" id="MFD1684417.1"/>
    </source>
</evidence>
<dbReference type="PANTHER" id="PTHR23131:SF4">
    <property type="entry name" value="METALLO-BETA-LACTAMASE SUPERFAMILY POTEIN"/>
    <property type="match status" value="1"/>
</dbReference>
<evidence type="ECO:0000259" key="1">
    <source>
        <dbReference type="SMART" id="SM00849"/>
    </source>
</evidence>
<evidence type="ECO:0000313" key="3">
    <source>
        <dbReference type="Proteomes" id="UP001597092"/>
    </source>
</evidence>
<dbReference type="SUPFAM" id="SSF56281">
    <property type="entry name" value="Metallo-hydrolase/oxidoreductase"/>
    <property type="match status" value="1"/>
</dbReference>
<dbReference type="InterPro" id="IPR036388">
    <property type="entry name" value="WH-like_DNA-bd_sf"/>
</dbReference>
<comment type="caution">
    <text evidence="2">The sequence shown here is derived from an EMBL/GenBank/DDBJ whole genome shotgun (WGS) entry which is preliminary data.</text>
</comment>
<dbReference type="InterPro" id="IPR050662">
    <property type="entry name" value="Sec-metab_biosynth-thioest"/>
</dbReference>
<organism evidence="2 3">
    <name type="scientific">Halobellus litoreus</name>
    <dbReference type="NCBI Taxonomy" id="755310"/>
    <lineage>
        <taxon>Archaea</taxon>
        <taxon>Methanobacteriati</taxon>
        <taxon>Methanobacteriota</taxon>
        <taxon>Stenosarchaea group</taxon>
        <taxon>Halobacteria</taxon>
        <taxon>Halobacteriales</taxon>
        <taxon>Haloferacaceae</taxon>
        <taxon>Halobellus</taxon>
    </lineage>
</organism>
<dbReference type="Proteomes" id="UP001597092">
    <property type="component" value="Unassembled WGS sequence"/>
</dbReference>
<dbReference type="AlphaFoldDB" id="A0ABD6DQ83"/>
<dbReference type="EMBL" id="JBHUDP010000001">
    <property type="protein sequence ID" value="MFD1684417.1"/>
    <property type="molecule type" value="Genomic_DNA"/>
</dbReference>
<gene>
    <name evidence="2" type="ORF">ACFSAS_02200</name>
</gene>
<proteinExistence type="predicted"/>
<dbReference type="CDD" id="cd07725">
    <property type="entry name" value="TTHA1429-like_MBL-fold"/>
    <property type="match status" value="1"/>
</dbReference>
<dbReference type="Pfam" id="PF00753">
    <property type="entry name" value="Lactamase_B"/>
    <property type="match status" value="1"/>
</dbReference>
<protein>
    <submittedName>
        <fullName evidence="2">MBL fold metallo-hydrolase</fullName>
    </submittedName>
</protein>
<dbReference type="Gene3D" id="3.60.15.10">
    <property type="entry name" value="Ribonuclease Z/Hydroxyacylglutathione hydrolase-like"/>
    <property type="match status" value="1"/>
</dbReference>
<keyword evidence="3" id="KW-1185">Reference proteome</keyword>
<reference evidence="2 3" key="1">
    <citation type="journal article" date="2019" name="Int. J. Syst. Evol. Microbiol.">
        <title>The Global Catalogue of Microorganisms (GCM) 10K type strain sequencing project: providing services to taxonomists for standard genome sequencing and annotation.</title>
        <authorList>
            <consortium name="The Broad Institute Genomics Platform"/>
            <consortium name="The Broad Institute Genome Sequencing Center for Infectious Disease"/>
            <person name="Wu L."/>
            <person name="Ma J."/>
        </authorList>
    </citation>
    <scope>NUCLEOTIDE SEQUENCE [LARGE SCALE GENOMIC DNA]</scope>
    <source>
        <strain evidence="2 3">CGMCC 1.10387</strain>
    </source>
</reference>
<sequence>MDVTRIPLGNTVFEGENNAYLVDGAVTTLVDVGIAMPDVRDDLLDGLAAADIAPPDLDQILLTHWHPDHSGLAGELQERSGAAVRAHEADVPLIAGDEDATADLRALRTRRFEEWGVPDEKRAELQAVQSGFDSVAGSPSDVESLADGDRIPAGDGEFEVYHLPGHAAGHVAFAFETTSVRDDASAHGDASKPRGDESADEPRLEAFVGDVILPEYTPNVGGADLRLDRPLAQYLDSLDRLIGLDLDYAWPGHRDPIAAPSERARVIRAHHVERTRRVVDALREHGPADAWTVSAHLFGELEDIHILHGPGEAFAHLDHLEHAGVVDREGSVYRLVDRDPDVSALFSNTKY</sequence>
<name>A0ABD6DQ83_9EURY</name>
<dbReference type="SMART" id="SM00849">
    <property type="entry name" value="Lactamase_B"/>
    <property type="match status" value="1"/>
</dbReference>